<feature type="signal peptide" evidence="1">
    <location>
        <begin position="1"/>
        <end position="22"/>
    </location>
</feature>
<evidence type="ECO:0000313" key="3">
    <source>
        <dbReference type="RefSeq" id="XP_012943610.1"/>
    </source>
</evidence>
<evidence type="ECO:0000313" key="2">
    <source>
        <dbReference type="Proteomes" id="UP000694888"/>
    </source>
</evidence>
<reference evidence="3" key="1">
    <citation type="submission" date="2025-08" db="UniProtKB">
        <authorList>
            <consortium name="RefSeq"/>
        </authorList>
    </citation>
    <scope>IDENTIFICATION</scope>
</reference>
<dbReference type="Gene3D" id="3.20.20.370">
    <property type="entry name" value="Glycoside hydrolase/deacetylase"/>
    <property type="match status" value="1"/>
</dbReference>
<dbReference type="RefSeq" id="XP_012943610.1">
    <property type="nucleotide sequence ID" value="XM_013088156.1"/>
</dbReference>
<dbReference type="GeneID" id="106013160"/>
<dbReference type="InterPro" id="IPR011330">
    <property type="entry name" value="Glyco_hydro/deAcase_b/a-brl"/>
</dbReference>
<keyword evidence="1" id="KW-0732">Signal</keyword>
<name>A0ABM1A9V9_APLCA</name>
<feature type="chain" id="PRO_5045900765" evidence="1">
    <location>
        <begin position="23"/>
        <end position="331"/>
    </location>
</feature>
<organism evidence="2 3">
    <name type="scientific">Aplysia californica</name>
    <name type="common">California sea hare</name>
    <dbReference type="NCBI Taxonomy" id="6500"/>
    <lineage>
        <taxon>Eukaryota</taxon>
        <taxon>Metazoa</taxon>
        <taxon>Spiralia</taxon>
        <taxon>Lophotrochozoa</taxon>
        <taxon>Mollusca</taxon>
        <taxon>Gastropoda</taxon>
        <taxon>Heterobranchia</taxon>
        <taxon>Euthyneura</taxon>
        <taxon>Tectipleura</taxon>
        <taxon>Aplysiida</taxon>
        <taxon>Aplysioidea</taxon>
        <taxon>Aplysiidae</taxon>
        <taxon>Aplysia</taxon>
    </lineage>
</organism>
<accession>A0ABM1A9V9</accession>
<dbReference type="PANTHER" id="PTHR45985">
    <property type="match status" value="1"/>
</dbReference>
<keyword evidence="2" id="KW-1185">Reference proteome</keyword>
<dbReference type="Proteomes" id="UP000694888">
    <property type="component" value="Unplaced"/>
</dbReference>
<dbReference type="InterPro" id="IPR052740">
    <property type="entry name" value="CE4"/>
</dbReference>
<evidence type="ECO:0000256" key="1">
    <source>
        <dbReference type="SAM" id="SignalP"/>
    </source>
</evidence>
<gene>
    <name evidence="3" type="primary">LOC106013160</name>
</gene>
<dbReference type="SUPFAM" id="SSF88713">
    <property type="entry name" value="Glycoside hydrolase/deacetylase"/>
    <property type="match status" value="1"/>
</dbReference>
<protein>
    <submittedName>
        <fullName evidence="3">Chitin deacetylase 7</fullName>
    </submittedName>
</protein>
<sequence>MWRQTSLLLLVLLLSANQCVNCQCVPGDTCKAPDCRCWDDPSIPGGLTAAETPQVVLISFEYTVNKGNVDLYTKLLKGVTNPNGCQATATFFVQEVNTDFSVVKTLYDEGHEIGMTSSDGIIPSDAAEWLATFQLMKTKITDVFVPEDQVVGSRAPELSVGGDDQFAAIEQVGLSYDSSCSSSEYAYRDNMLWPYTYDYIYRTPKCTIGRAPESAHKGKWQFLVANLRYNEQNCATLSACSPFIKSSQDAFDMLFESFSNHYEGSKSPFVLYIDPLWLSVDYQYEGTRQFVEFVRSGFGDTWFLTTQQSLAWIKEPVTSDKAIDFKSWGCS</sequence>
<proteinExistence type="predicted"/>
<dbReference type="PANTHER" id="PTHR45985:SF3">
    <property type="entry name" value="CHITIN DEACETYLASE-LIKE 4"/>
    <property type="match status" value="1"/>
</dbReference>